<protein>
    <submittedName>
        <fullName evidence="1">Uncharacterized protein</fullName>
    </submittedName>
</protein>
<dbReference type="Proteomes" id="UP000186406">
    <property type="component" value="Unassembled WGS sequence"/>
</dbReference>
<sequence>MVMVRQDSFDIARLFARAPRHGRDMARARISVVRPIAATRGAALKTSGTKTLKTTTA</sequence>
<evidence type="ECO:0000313" key="1">
    <source>
        <dbReference type="EMBL" id="SHO62773.1"/>
    </source>
</evidence>
<name>A0A1M7ZD28_9HYPH</name>
<organism evidence="1 2">
    <name type="scientific">Pseudoxanthobacter soli DSM 19599</name>
    <dbReference type="NCBI Taxonomy" id="1123029"/>
    <lineage>
        <taxon>Bacteria</taxon>
        <taxon>Pseudomonadati</taxon>
        <taxon>Pseudomonadota</taxon>
        <taxon>Alphaproteobacteria</taxon>
        <taxon>Hyphomicrobiales</taxon>
        <taxon>Segnochrobactraceae</taxon>
        <taxon>Pseudoxanthobacter</taxon>
    </lineage>
</organism>
<dbReference type="EMBL" id="FRXO01000002">
    <property type="protein sequence ID" value="SHO62773.1"/>
    <property type="molecule type" value="Genomic_DNA"/>
</dbReference>
<dbReference type="STRING" id="1123029.SAMN02745172_01159"/>
<accession>A0A1M7ZD28</accession>
<gene>
    <name evidence="1" type="ORF">SAMN02745172_01159</name>
</gene>
<reference evidence="1 2" key="1">
    <citation type="submission" date="2016-12" db="EMBL/GenBank/DDBJ databases">
        <authorList>
            <person name="Song W.-J."/>
            <person name="Kurnit D.M."/>
        </authorList>
    </citation>
    <scope>NUCLEOTIDE SEQUENCE [LARGE SCALE GENOMIC DNA]</scope>
    <source>
        <strain evidence="1 2">DSM 19599</strain>
    </source>
</reference>
<keyword evidence="2" id="KW-1185">Reference proteome</keyword>
<proteinExistence type="predicted"/>
<evidence type="ECO:0000313" key="2">
    <source>
        <dbReference type="Proteomes" id="UP000186406"/>
    </source>
</evidence>
<dbReference type="AlphaFoldDB" id="A0A1M7ZD28"/>